<name>A0A2S0P6J8_9NEIS</name>
<dbReference type="PANTHER" id="PTHR38103">
    <property type="entry name" value="RECOMBINATION-ASSOCIATED PROTEIN RDGC"/>
    <property type="match status" value="1"/>
</dbReference>
<dbReference type="EMBL" id="CP028519">
    <property type="protein sequence ID" value="AVY92955.1"/>
    <property type="molecule type" value="Genomic_DNA"/>
</dbReference>
<keyword evidence="5 6" id="KW-0233">DNA recombination</keyword>
<dbReference type="HAMAP" id="MF_00194">
    <property type="entry name" value="RdgC"/>
    <property type="match status" value="1"/>
</dbReference>
<dbReference type="GO" id="GO:0000018">
    <property type="term" value="P:regulation of DNA recombination"/>
    <property type="evidence" value="ECO:0007669"/>
    <property type="project" value="TreeGrafter"/>
</dbReference>
<dbReference type="GO" id="GO:0043590">
    <property type="term" value="C:bacterial nucleoid"/>
    <property type="evidence" value="ECO:0007669"/>
    <property type="project" value="TreeGrafter"/>
</dbReference>
<dbReference type="OrthoDB" id="5290530at2"/>
<evidence type="ECO:0000313" key="8">
    <source>
        <dbReference type="EMBL" id="AVY92955.1"/>
    </source>
</evidence>
<evidence type="ECO:0000256" key="7">
    <source>
        <dbReference type="SAM" id="MobiDB-lite"/>
    </source>
</evidence>
<dbReference type="Pfam" id="PF04381">
    <property type="entry name" value="RdgC"/>
    <property type="match status" value="1"/>
</dbReference>
<evidence type="ECO:0000256" key="5">
    <source>
        <dbReference type="ARBA" id="ARBA00023172"/>
    </source>
</evidence>
<comment type="function">
    <text evidence="6">May be involved in recombination.</text>
</comment>
<dbReference type="STRING" id="1122240.GCA_000620105_03384"/>
<evidence type="ECO:0000313" key="9">
    <source>
        <dbReference type="Proteomes" id="UP000244173"/>
    </source>
</evidence>
<sequence>MWFRQLALFRLDPRQLPDFDKLETALARHPFATCGGLDWYSDGFVPAAPHKPDQMLARAGGAALVTLKREDKVLPAAVVRDFVERRVAEIEEKELRQVGRKEKKELRETVEDDLLPRAFTKSGRSRCYIDPQSGWLVADAGGTKAENLVSAIREQLPPFPARLPRTALSPATAMTMWLAEGAPDGFELDSDCELKSPGDDGATIRCARQDLTAQEVRQHVDTGKQVTRLGLIWQERIRFVLTDKLELKRVQFLDVIEDEASQAGDDAEALFDATLLLMVGELRGLIGELIEALGGELPVDGESSPAPAPARPAPAVTPAAAPVGDASVPPWE</sequence>
<comment type="similarity">
    <text evidence="2 6">Belongs to the RdgC family.</text>
</comment>
<feature type="compositionally biased region" description="Low complexity" evidence="7">
    <location>
        <begin position="313"/>
        <end position="322"/>
    </location>
</feature>
<dbReference type="GO" id="GO:0006310">
    <property type="term" value="P:DNA recombination"/>
    <property type="evidence" value="ECO:0007669"/>
    <property type="project" value="UniProtKB-UniRule"/>
</dbReference>
<dbReference type="GO" id="GO:0005737">
    <property type="term" value="C:cytoplasm"/>
    <property type="evidence" value="ECO:0007669"/>
    <property type="project" value="UniProtKB-UniRule"/>
</dbReference>
<evidence type="ECO:0000256" key="2">
    <source>
        <dbReference type="ARBA" id="ARBA00008657"/>
    </source>
</evidence>
<dbReference type="Proteomes" id="UP000244173">
    <property type="component" value="Chromosome"/>
</dbReference>
<evidence type="ECO:0000256" key="6">
    <source>
        <dbReference type="HAMAP-Rule" id="MF_00194"/>
    </source>
</evidence>
<evidence type="ECO:0000256" key="1">
    <source>
        <dbReference type="ARBA" id="ARBA00004453"/>
    </source>
</evidence>
<evidence type="ECO:0000256" key="3">
    <source>
        <dbReference type="ARBA" id="ARBA00022296"/>
    </source>
</evidence>
<keyword evidence="9" id="KW-1185">Reference proteome</keyword>
<dbReference type="PANTHER" id="PTHR38103:SF1">
    <property type="entry name" value="RECOMBINATION-ASSOCIATED PROTEIN RDGC"/>
    <property type="match status" value="1"/>
</dbReference>
<proteinExistence type="inferred from homology"/>
<feature type="region of interest" description="Disordered" evidence="7">
    <location>
        <begin position="300"/>
        <end position="332"/>
    </location>
</feature>
<dbReference type="InterPro" id="IPR007476">
    <property type="entry name" value="RdgC"/>
</dbReference>
<gene>
    <name evidence="6" type="primary">rdgC</name>
    <name evidence="8" type="ORF">DAI18_02040</name>
</gene>
<reference evidence="8 9" key="1">
    <citation type="submission" date="2018-04" db="EMBL/GenBank/DDBJ databases">
        <title>Denitrifier Microvirgula.</title>
        <authorList>
            <person name="Anderson E."/>
            <person name="Jang J."/>
            <person name="Ishii S."/>
        </authorList>
    </citation>
    <scope>NUCLEOTIDE SEQUENCE [LARGE SCALE GENOMIC DNA]</scope>
    <source>
        <strain evidence="8 9">BE2.4</strain>
    </source>
</reference>
<dbReference type="NCBIfam" id="NF001464">
    <property type="entry name" value="PRK00321.1-5"/>
    <property type="match status" value="1"/>
</dbReference>
<dbReference type="GO" id="GO:0003690">
    <property type="term" value="F:double-stranded DNA binding"/>
    <property type="evidence" value="ECO:0007669"/>
    <property type="project" value="TreeGrafter"/>
</dbReference>
<evidence type="ECO:0000256" key="4">
    <source>
        <dbReference type="ARBA" id="ARBA00022490"/>
    </source>
</evidence>
<dbReference type="RefSeq" id="WP_107888642.1">
    <property type="nucleotide sequence ID" value="NZ_CP028519.1"/>
</dbReference>
<accession>A0A2S0P6J8</accession>
<dbReference type="AlphaFoldDB" id="A0A2S0P6J8"/>
<protein>
    <recommendedName>
        <fullName evidence="3 6">Recombination-associated protein RdgC</fullName>
    </recommendedName>
</protein>
<comment type="subcellular location">
    <subcellularLocation>
        <location evidence="1 6">Cytoplasm</location>
        <location evidence="1 6">Nucleoid</location>
    </subcellularLocation>
</comment>
<keyword evidence="4 6" id="KW-0963">Cytoplasm</keyword>
<dbReference type="KEGG" id="maer:DAI18_02040"/>
<organism evidence="8 9">
    <name type="scientific">Microvirgula aerodenitrificans</name>
    <dbReference type="NCBI Taxonomy" id="57480"/>
    <lineage>
        <taxon>Bacteria</taxon>
        <taxon>Pseudomonadati</taxon>
        <taxon>Pseudomonadota</taxon>
        <taxon>Betaproteobacteria</taxon>
        <taxon>Neisseriales</taxon>
        <taxon>Aquaspirillaceae</taxon>
        <taxon>Microvirgula</taxon>
    </lineage>
</organism>